<evidence type="ECO:0000259" key="1">
    <source>
        <dbReference type="SMART" id="SM00873"/>
    </source>
</evidence>
<dbReference type="Pfam" id="PF03483">
    <property type="entry name" value="B3_4"/>
    <property type="match status" value="1"/>
</dbReference>
<dbReference type="InterPro" id="IPR020825">
    <property type="entry name" value="Phe-tRNA_synthase-like_B3/B4"/>
</dbReference>
<dbReference type="STRING" id="930128.SAMN05192532_11519"/>
<dbReference type="EMBL" id="FONT01000015">
    <property type="protein sequence ID" value="SFF05978.1"/>
    <property type="molecule type" value="Genomic_DNA"/>
</dbReference>
<dbReference type="PANTHER" id="PTHR39209">
    <property type="match status" value="1"/>
</dbReference>
<keyword evidence="3" id="KW-1185">Reference proteome</keyword>
<reference evidence="2 3" key="1">
    <citation type="submission" date="2016-10" db="EMBL/GenBank/DDBJ databases">
        <authorList>
            <person name="de Groot N.N."/>
        </authorList>
    </citation>
    <scope>NUCLEOTIDE SEQUENCE [LARGE SCALE GENOMIC DNA]</scope>
    <source>
        <strain evidence="2 3">DSM 23995</strain>
    </source>
</reference>
<protein>
    <submittedName>
        <fullName evidence="2">B3/B4 domain-containing protein (DNA/RNA-binding domain of Phe-tRNA-synthetase)</fullName>
    </submittedName>
</protein>
<name>A0A1I2FMH4_9BACI</name>
<dbReference type="AlphaFoldDB" id="A0A1I2FMH4"/>
<dbReference type="RefSeq" id="WP_091664291.1">
    <property type="nucleotide sequence ID" value="NZ_FONT01000015.1"/>
</dbReference>
<evidence type="ECO:0000313" key="2">
    <source>
        <dbReference type="EMBL" id="SFF05978.1"/>
    </source>
</evidence>
<organism evidence="2 3">
    <name type="scientific">Alteribacillus iranensis</name>
    <dbReference type="NCBI Taxonomy" id="930128"/>
    <lineage>
        <taxon>Bacteria</taxon>
        <taxon>Bacillati</taxon>
        <taxon>Bacillota</taxon>
        <taxon>Bacilli</taxon>
        <taxon>Bacillales</taxon>
        <taxon>Bacillaceae</taxon>
        <taxon>Alteribacillus</taxon>
    </lineage>
</organism>
<dbReference type="SMART" id="SM00873">
    <property type="entry name" value="B3_4"/>
    <property type="match status" value="1"/>
</dbReference>
<dbReference type="SUPFAM" id="SSF56037">
    <property type="entry name" value="PheT/TilS domain"/>
    <property type="match status" value="1"/>
</dbReference>
<proteinExistence type="predicted"/>
<dbReference type="GO" id="GO:0003723">
    <property type="term" value="F:RNA binding"/>
    <property type="evidence" value="ECO:0007669"/>
    <property type="project" value="InterPro"/>
</dbReference>
<dbReference type="OrthoDB" id="9789812at2"/>
<dbReference type="Proteomes" id="UP000199516">
    <property type="component" value="Unassembled WGS sequence"/>
</dbReference>
<dbReference type="GO" id="GO:0004826">
    <property type="term" value="F:phenylalanine-tRNA ligase activity"/>
    <property type="evidence" value="ECO:0007669"/>
    <property type="project" value="InterPro"/>
</dbReference>
<accession>A0A1I2FMH4</accession>
<feature type="domain" description="B3/B4 tRNA-binding" evidence="1">
    <location>
        <begin position="62"/>
        <end position="212"/>
    </location>
</feature>
<dbReference type="InterPro" id="IPR005146">
    <property type="entry name" value="B3/B4_tRNA-bd"/>
</dbReference>
<sequence>MIISLSEQLTTAVPHFHVGLIVYKNIVIDESPQMLKGRLDFFQEKIKTDLLEQSIVDYPGVLEWKQTFKQAGIDATKNRPSHEALFRRISKGQPIPFIHSAVDLNNFFSLQYEIPIGLYDWDSLRDYIKLSIGTEEDTFQGINGRWNKMKGKFVSKDKQGAFGSPIVDSQRTKTTHHTKNALQIFYLRPSIKKEEALQLLRAASNMFFQIHSGEASIYYLNSSTPDLKI</sequence>
<gene>
    <name evidence="2" type="ORF">SAMN05192532_11519</name>
</gene>
<evidence type="ECO:0000313" key="3">
    <source>
        <dbReference type="Proteomes" id="UP000199516"/>
    </source>
</evidence>
<dbReference type="Gene3D" id="3.50.40.10">
    <property type="entry name" value="Phenylalanyl-trna Synthetase, Chain B, domain 3"/>
    <property type="match status" value="1"/>
</dbReference>
<dbReference type="PANTHER" id="PTHR39209:SF2">
    <property type="entry name" value="CYTOPLASMIC PROTEIN"/>
    <property type="match status" value="1"/>
</dbReference>